<evidence type="ECO:0000313" key="1">
    <source>
        <dbReference type="EMBL" id="GIY20556.1"/>
    </source>
</evidence>
<evidence type="ECO:0000313" key="2">
    <source>
        <dbReference type="Proteomes" id="UP001054837"/>
    </source>
</evidence>
<dbReference type="EMBL" id="BPLQ01006187">
    <property type="protein sequence ID" value="GIY20556.1"/>
    <property type="molecule type" value="Genomic_DNA"/>
</dbReference>
<organism evidence="1 2">
    <name type="scientific">Caerostris darwini</name>
    <dbReference type="NCBI Taxonomy" id="1538125"/>
    <lineage>
        <taxon>Eukaryota</taxon>
        <taxon>Metazoa</taxon>
        <taxon>Ecdysozoa</taxon>
        <taxon>Arthropoda</taxon>
        <taxon>Chelicerata</taxon>
        <taxon>Arachnida</taxon>
        <taxon>Araneae</taxon>
        <taxon>Araneomorphae</taxon>
        <taxon>Entelegynae</taxon>
        <taxon>Araneoidea</taxon>
        <taxon>Araneidae</taxon>
        <taxon>Caerostris</taxon>
    </lineage>
</organism>
<gene>
    <name evidence="1" type="ORF">CDAR_577771</name>
</gene>
<reference evidence="1 2" key="1">
    <citation type="submission" date="2021-06" db="EMBL/GenBank/DDBJ databases">
        <title>Caerostris darwini draft genome.</title>
        <authorList>
            <person name="Kono N."/>
            <person name="Arakawa K."/>
        </authorList>
    </citation>
    <scope>NUCLEOTIDE SEQUENCE [LARGE SCALE GENOMIC DNA]</scope>
</reference>
<comment type="caution">
    <text evidence="1">The sequence shown here is derived from an EMBL/GenBank/DDBJ whole genome shotgun (WGS) entry which is preliminary data.</text>
</comment>
<proteinExistence type="predicted"/>
<protein>
    <submittedName>
        <fullName evidence="1">Uncharacterized protein</fullName>
    </submittedName>
</protein>
<name>A0AAV4RII4_9ARAC</name>
<sequence>MQPNFFFLRDKDSDLVLGSKSQLQMCLRQGRTNQDFAFLLPRTPGDQRNNTVPGCTNENIKNGNTIVRFCLMSPETSLTCISNVPFSLYFTGHFIGLATFRERLC</sequence>
<keyword evidence="2" id="KW-1185">Reference proteome</keyword>
<dbReference type="AlphaFoldDB" id="A0AAV4RII4"/>
<dbReference type="Proteomes" id="UP001054837">
    <property type="component" value="Unassembled WGS sequence"/>
</dbReference>
<accession>A0AAV4RII4</accession>